<evidence type="ECO:0000313" key="4">
    <source>
        <dbReference type="EMBL" id="EKX52122.1"/>
    </source>
</evidence>
<dbReference type="GO" id="GO:0032456">
    <property type="term" value="P:endocytic recycling"/>
    <property type="evidence" value="ECO:0007669"/>
    <property type="project" value="TreeGrafter"/>
</dbReference>
<dbReference type="OrthoDB" id="10266080at2759"/>
<keyword evidence="6" id="KW-1185">Reference proteome</keyword>
<dbReference type="PANTHER" id="PTHR13196">
    <property type="entry name" value="DENN DOMAIN-CONTAINING"/>
    <property type="match status" value="1"/>
</dbReference>
<dbReference type="GeneID" id="17308815"/>
<dbReference type="InterPro" id="IPR037516">
    <property type="entry name" value="Tripartite_DENN"/>
</dbReference>
<dbReference type="Proteomes" id="UP000011087">
    <property type="component" value="Unassembled WGS sequence"/>
</dbReference>
<reference evidence="6" key="2">
    <citation type="submission" date="2012-11" db="EMBL/GenBank/DDBJ databases">
        <authorList>
            <person name="Kuo A."/>
            <person name="Curtis B.A."/>
            <person name="Tanifuji G."/>
            <person name="Burki F."/>
            <person name="Gruber A."/>
            <person name="Irimia M."/>
            <person name="Maruyama S."/>
            <person name="Arias M.C."/>
            <person name="Ball S.G."/>
            <person name="Gile G.H."/>
            <person name="Hirakawa Y."/>
            <person name="Hopkins J.F."/>
            <person name="Rensing S.A."/>
            <person name="Schmutz J."/>
            <person name="Symeonidi A."/>
            <person name="Elias M."/>
            <person name="Eveleigh R.J."/>
            <person name="Herman E.K."/>
            <person name="Klute M.J."/>
            <person name="Nakayama T."/>
            <person name="Obornik M."/>
            <person name="Reyes-Prieto A."/>
            <person name="Armbrust E.V."/>
            <person name="Aves S.J."/>
            <person name="Beiko R.G."/>
            <person name="Coutinho P."/>
            <person name="Dacks J.B."/>
            <person name="Durnford D.G."/>
            <person name="Fast N.M."/>
            <person name="Green B.R."/>
            <person name="Grisdale C."/>
            <person name="Hempe F."/>
            <person name="Henrissat B."/>
            <person name="Hoppner M.P."/>
            <person name="Ishida K.-I."/>
            <person name="Kim E."/>
            <person name="Koreny L."/>
            <person name="Kroth P.G."/>
            <person name="Liu Y."/>
            <person name="Malik S.-B."/>
            <person name="Maier U.G."/>
            <person name="McRose D."/>
            <person name="Mock T."/>
            <person name="Neilson J.A."/>
            <person name="Onodera N.T."/>
            <person name="Poole A.M."/>
            <person name="Pritham E.J."/>
            <person name="Richards T.A."/>
            <person name="Rocap G."/>
            <person name="Roy S.W."/>
            <person name="Sarai C."/>
            <person name="Schaack S."/>
            <person name="Shirato S."/>
            <person name="Slamovits C.H."/>
            <person name="Spencer D.F."/>
            <person name="Suzuki S."/>
            <person name="Worden A.Z."/>
            <person name="Zauner S."/>
            <person name="Barry K."/>
            <person name="Bell C."/>
            <person name="Bharti A.K."/>
            <person name="Crow J.A."/>
            <person name="Grimwood J."/>
            <person name="Kramer R."/>
            <person name="Lindquist E."/>
            <person name="Lucas S."/>
            <person name="Salamov A."/>
            <person name="McFadden G.I."/>
            <person name="Lane C.E."/>
            <person name="Keeling P.J."/>
            <person name="Gray M.W."/>
            <person name="Grigoriev I.V."/>
            <person name="Archibald J.M."/>
        </authorList>
    </citation>
    <scope>NUCLEOTIDE SEQUENCE</scope>
    <source>
        <strain evidence="6">CCMP2712</strain>
    </source>
</reference>
<feature type="domain" description="UDENN" evidence="3">
    <location>
        <begin position="1"/>
        <end position="376"/>
    </location>
</feature>
<dbReference type="GO" id="GO:0005829">
    <property type="term" value="C:cytosol"/>
    <property type="evidence" value="ECO:0007669"/>
    <property type="project" value="TreeGrafter"/>
</dbReference>
<keyword evidence="2" id="KW-0968">Cytoplasmic vesicle</keyword>
<dbReference type="EnsemblProtists" id="EKX52122">
    <property type="protein sequence ID" value="EKX52122"/>
    <property type="gene ID" value="GUITHDRAFT_133855"/>
</dbReference>
<name>L1JUM9_GUITC</name>
<evidence type="ECO:0000256" key="2">
    <source>
        <dbReference type="ARBA" id="ARBA00023329"/>
    </source>
</evidence>
<dbReference type="OMA" id="LMAPMPY"/>
<dbReference type="SMART" id="SM00801">
    <property type="entry name" value="dDENN"/>
    <property type="match status" value="1"/>
</dbReference>
<evidence type="ECO:0000259" key="3">
    <source>
        <dbReference type="PROSITE" id="PS50211"/>
    </source>
</evidence>
<dbReference type="GO" id="GO:0005085">
    <property type="term" value="F:guanyl-nucleotide exchange factor activity"/>
    <property type="evidence" value="ECO:0007669"/>
    <property type="project" value="InterPro"/>
</dbReference>
<proteinExistence type="predicted"/>
<dbReference type="EMBL" id="JH992973">
    <property type="protein sequence ID" value="EKX52122.1"/>
    <property type="molecule type" value="Genomic_DNA"/>
</dbReference>
<dbReference type="HOGENOM" id="CLU_008196_5_0_1"/>
<dbReference type="FunFam" id="3.40.50.11500:FF:000004">
    <property type="entry name" value="DENN domain-containing protein 2C isoform X1"/>
    <property type="match status" value="1"/>
</dbReference>
<reference evidence="4 6" key="1">
    <citation type="journal article" date="2012" name="Nature">
        <title>Algal genomes reveal evolutionary mosaicism and the fate of nucleomorphs.</title>
        <authorList>
            <consortium name="DOE Joint Genome Institute"/>
            <person name="Curtis B.A."/>
            <person name="Tanifuji G."/>
            <person name="Burki F."/>
            <person name="Gruber A."/>
            <person name="Irimia M."/>
            <person name="Maruyama S."/>
            <person name="Arias M.C."/>
            <person name="Ball S.G."/>
            <person name="Gile G.H."/>
            <person name="Hirakawa Y."/>
            <person name="Hopkins J.F."/>
            <person name="Kuo A."/>
            <person name="Rensing S.A."/>
            <person name="Schmutz J."/>
            <person name="Symeonidi A."/>
            <person name="Elias M."/>
            <person name="Eveleigh R.J."/>
            <person name="Herman E.K."/>
            <person name="Klute M.J."/>
            <person name="Nakayama T."/>
            <person name="Obornik M."/>
            <person name="Reyes-Prieto A."/>
            <person name="Armbrust E.V."/>
            <person name="Aves S.J."/>
            <person name="Beiko R.G."/>
            <person name="Coutinho P."/>
            <person name="Dacks J.B."/>
            <person name="Durnford D.G."/>
            <person name="Fast N.M."/>
            <person name="Green B.R."/>
            <person name="Grisdale C.J."/>
            <person name="Hempel F."/>
            <person name="Henrissat B."/>
            <person name="Hoppner M.P."/>
            <person name="Ishida K."/>
            <person name="Kim E."/>
            <person name="Koreny L."/>
            <person name="Kroth P.G."/>
            <person name="Liu Y."/>
            <person name="Malik S.B."/>
            <person name="Maier U.G."/>
            <person name="McRose D."/>
            <person name="Mock T."/>
            <person name="Neilson J.A."/>
            <person name="Onodera N.T."/>
            <person name="Poole A.M."/>
            <person name="Pritham E.J."/>
            <person name="Richards T.A."/>
            <person name="Rocap G."/>
            <person name="Roy S.W."/>
            <person name="Sarai C."/>
            <person name="Schaack S."/>
            <person name="Shirato S."/>
            <person name="Slamovits C.H."/>
            <person name="Spencer D.F."/>
            <person name="Suzuki S."/>
            <person name="Worden A.Z."/>
            <person name="Zauner S."/>
            <person name="Barry K."/>
            <person name="Bell C."/>
            <person name="Bharti A.K."/>
            <person name="Crow J.A."/>
            <person name="Grimwood J."/>
            <person name="Kramer R."/>
            <person name="Lindquist E."/>
            <person name="Lucas S."/>
            <person name="Salamov A."/>
            <person name="McFadden G.I."/>
            <person name="Lane C.E."/>
            <person name="Keeling P.J."/>
            <person name="Gray M.W."/>
            <person name="Grigoriev I.V."/>
            <person name="Archibald J.M."/>
        </authorList>
    </citation>
    <scope>NUCLEOTIDE SEQUENCE</scope>
    <source>
        <strain evidence="4 6">CCMP2712</strain>
    </source>
</reference>
<organism evidence="4">
    <name type="scientific">Guillardia theta (strain CCMP2712)</name>
    <name type="common">Cryptophyte</name>
    <dbReference type="NCBI Taxonomy" id="905079"/>
    <lineage>
        <taxon>Eukaryota</taxon>
        <taxon>Cryptophyceae</taxon>
        <taxon>Pyrenomonadales</taxon>
        <taxon>Geminigeraceae</taxon>
        <taxon>Guillardia</taxon>
    </lineage>
</organism>
<evidence type="ECO:0000313" key="5">
    <source>
        <dbReference type="EnsemblProtists" id="EKX52122"/>
    </source>
</evidence>
<comment type="subcellular location">
    <subcellularLocation>
        <location evidence="1">Cytoplasmic vesicle</location>
        <location evidence="1">Clathrin-coated vesicle</location>
    </subcellularLocation>
</comment>
<dbReference type="GO" id="GO:0030136">
    <property type="term" value="C:clathrin-coated vesicle"/>
    <property type="evidence" value="ECO:0007669"/>
    <property type="project" value="UniProtKB-SubCell"/>
</dbReference>
<evidence type="ECO:0000256" key="1">
    <source>
        <dbReference type="ARBA" id="ARBA00004132"/>
    </source>
</evidence>
<dbReference type="InterPro" id="IPR040032">
    <property type="entry name" value="DENND1A/B/C"/>
</dbReference>
<dbReference type="PaxDb" id="55529-EKX52122"/>
<dbReference type="PANTHER" id="PTHR13196:SF14">
    <property type="entry name" value="UDENN DOMAIN-CONTAINING PROTEIN"/>
    <property type="match status" value="1"/>
</dbReference>
<dbReference type="InterPro" id="IPR001194">
    <property type="entry name" value="cDENN_dom"/>
</dbReference>
<dbReference type="Gene3D" id="3.40.50.11500">
    <property type="match status" value="1"/>
</dbReference>
<dbReference type="Pfam" id="PF02141">
    <property type="entry name" value="DENN"/>
    <property type="match status" value="1"/>
</dbReference>
<accession>L1JUM9</accession>
<dbReference type="InterPro" id="IPR043153">
    <property type="entry name" value="DENN_C"/>
</dbReference>
<reference evidence="5" key="3">
    <citation type="submission" date="2016-03" db="UniProtKB">
        <authorList>
            <consortium name="EnsemblProtists"/>
        </authorList>
    </citation>
    <scope>IDENTIFICATION</scope>
</reference>
<gene>
    <name evidence="4" type="ORF">GUITHDRAFT_133855</name>
</gene>
<dbReference type="KEGG" id="gtt:GUITHDRAFT_133855"/>
<dbReference type="STRING" id="905079.L1JUM9"/>
<dbReference type="PROSITE" id="PS50211">
    <property type="entry name" value="DENN"/>
    <property type="match status" value="1"/>
</dbReference>
<evidence type="ECO:0000313" key="6">
    <source>
        <dbReference type="Proteomes" id="UP000011087"/>
    </source>
</evidence>
<protein>
    <recommendedName>
        <fullName evidence="3">UDENN domain-containing protein</fullName>
    </recommendedName>
</protein>
<dbReference type="InterPro" id="IPR005112">
    <property type="entry name" value="dDENN_dom"/>
</dbReference>
<dbReference type="GO" id="GO:0006897">
    <property type="term" value="P:endocytosis"/>
    <property type="evidence" value="ECO:0007669"/>
    <property type="project" value="TreeGrafter"/>
</dbReference>
<dbReference type="AlphaFoldDB" id="L1JUM9"/>
<dbReference type="InterPro" id="IPR005113">
    <property type="entry name" value="uDENN_dom"/>
</dbReference>
<dbReference type="Pfam" id="PF03456">
    <property type="entry name" value="uDENN"/>
    <property type="match status" value="1"/>
</dbReference>
<dbReference type="RefSeq" id="XP_005839102.1">
    <property type="nucleotide sequence ID" value="XM_005839045.1"/>
</dbReference>
<dbReference type="GO" id="GO:1901981">
    <property type="term" value="F:phosphatidylinositol phosphate binding"/>
    <property type="evidence" value="ECO:0007669"/>
    <property type="project" value="TreeGrafter"/>
</dbReference>
<dbReference type="Gene3D" id="3.30.450.200">
    <property type="match status" value="1"/>
</dbReference>
<sequence length="376" mass="42833">MPVMMFCYAPENANVLQYKPVPDFSFPDPQKLKNHKGNDSKEAGETFSFVLTDSDSNRLYGFCRRYSTPAGPEVACILTRNPWYKVFCNMLSAAEEIALGCKGVYGVAALMKKIQDCGLNLSQEVGMPAPGHTVRVLLDGIHPTIPELVIERPINTSSCRYDHRLCALFKNMPISKVVMLFFLMLTERRIILLSNSPSTLSDCAHALTSLLYPFEWQHIYVPILVPKMLDYVCAPMPFIIGMHISMLPKLKGMPMEEVVMVDLDKGRLRYNEKDIQHLPDEHFDAMVNALAKCVSNMSGKDADWAPISSVFLDFFLCVFSSYRRYVKHKDGVSTFDKEAFTRSHRKNIAKFLAEFERSQMYEVLVRKRTQVLHVMS</sequence>
<dbReference type="SMART" id="SM00799">
    <property type="entry name" value="DENN"/>
    <property type="match status" value="1"/>
</dbReference>
<dbReference type="eggNOG" id="KOG3569">
    <property type="taxonomic scope" value="Eukaryota"/>
</dbReference>